<protein>
    <recommendedName>
        <fullName evidence="2">Retroviral nucleocapsid Gag protein p24 C-terminal domain-containing protein</fullName>
    </recommendedName>
</protein>
<dbReference type="Proteomes" id="UP000269221">
    <property type="component" value="Unassembled WGS sequence"/>
</dbReference>
<dbReference type="Gene3D" id="1.10.1200.30">
    <property type="match status" value="1"/>
</dbReference>
<dbReference type="InterPro" id="IPR036875">
    <property type="entry name" value="Znf_CCHC_sf"/>
</dbReference>
<dbReference type="InterPro" id="IPR008916">
    <property type="entry name" value="Retrov_capsid_C"/>
</dbReference>
<organism evidence="3 4">
    <name type="scientific">Hirundo rustica rustica</name>
    <dbReference type="NCBI Taxonomy" id="333673"/>
    <lineage>
        <taxon>Eukaryota</taxon>
        <taxon>Metazoa</taxon>
        <taxon>Chordata</taxon>
        <taxon>Craniata</taxon>
        <taxon>Vertebrata</taxon>
        <taxon>Euteleostomi</taxon>
        <taxon>Archelosauria</taxon>
        <taxon>Archosauria</taxon>
        <taxon>Dinosauria</taxon>
        <taxon>Saurischia</taxon>
        <taxon>Theropoda</taxon>
        <taxon>Coelurosauria</taxon>
        <taxon>Aves</taxon>
        <taxon>Neognathae</taxon>
        <taxon>Neoaves</taxon>
        <taxon>Telluraves</taxon>
        <taxon>Australaves</taxon>
        <taxon>Passeriformes</taxon>
        <taxon>Sylvioidea</taxon>
        <taxon>Hirundinidae</taxon>
        <taxon>Hirundo</taxon>
    </lineage>
</organism>
<evidence type="ECO:0000256" key="1">
    <source>
        <dbReference type="ARBA" id="ARBA00022581"/>
    </source>
</evidence>
<dbReference type="AlphaFoldDB" id="A0A3M0L4X1"/>
<keyword evidence="1" id="KW-0945">Host-virus interaction</keyword>
<sequence length="241" mass="26905">MVIGTPSPNKRFGIYAKLRSILGYFCKLLQVNLAGNPIIPFNLRRDLLLELWQNPETAVDNNNFPIRLEHLCGDSEWVSVLKQAQEIPLLPSEPFVTFVEQLTRTIELQVKEEGAQEQVLEEMALANANEECKAAILSLPMEPASTFDDMLQVCARKVSFMTAHQSHSSREAFKPLQRAAAADTVPPVPVPQLPPKKRTTCLLYDQAGHWASQCPLKKQFLDFRDNGGKGSQGSKGDFSQN</sequence>
<evidence type="ECO:0000259" key="2">
    <source>
        <dbReference type="Pfam" id="PF19317"/>
    </source>
</evidence>
<accession>A0A3M0L4X1</accession>
<dbReference type="EMBL" id="QRBI01000093">
    <property type="protein sequence ID" value="RMC20425.1"/>
    <property type="molecule type" value="Genomic_DNA"/>
</dbReference>
<feature type="domain" description="Retroviral nucleocapsid Gag protein p24 C-terminal" evidence="2">
    <location>
        <begin position="91"/>
        <end position="152"/>
    </location>
</feature>
<evidence type="ECO:0000313" key="4">
    <source>
        <dbReference type="Proteomes" id="UP000269221"/>
    </source>
</evidence>
<comment type="caution">
    <text evidence="3">The sequence shown here is derived from an EMBL/GenBank/DDBJ whole genome shotgun (WGS) entry which is preliminary data.</text>
</comment>
<reference evidence="3 4" key="1">
    <citation type="submission" date="2018-07" db="EMBL/GenBank/DDBJ databases">
        <title>A high quality draft genome assembly of the barn swallow (H. rustica rustica).</title>
        <authorList>
            <person name="Formenti G."/>
            <person name="Chiara M."/>
            <person name="Poveda L."/>
            <person name="Francoijs K.-J."/>
            <person name="Bonisoli-Alquati A."/>
            <person name="Canova L."/>
            <person name="Gianfranceschi L."/>
            <person name="Horner D.S."/>
            <person name="Saino N."/>
        </authorList>
    </citation>
    <scope>NUCLEOTIDE SEQUENCE [LARGE SCALE GENOMIC DNA]</scope>
    <source>
        <strain evidence="3">Chelidonia</strain>
        <tissue evidence="3">Blood</tissue>
    </source>
</reference>
<proteinExistence type="predicted"/>
<dbReference type="Pfam" id="PF19317">
    <property type="entry name" value="Gag_p24_C"/>
    <property type="match status" value="1"/>
</dbReference>
<dbReference type="SUPFAM" id="SSF57756">
    <property type="entry name" value="Retrovirus zinc finger-like domains"/>
    <property type="match status" value="1"/>
</dbReference>
<dbReference type="PANTHER" id="PTHR40389">
    <property type="entry name" value="ENDOGENOUS RETROVIRUS GROUP K MEMBER 24 GAG POLYPROTEIN-RELATED"/>
    <property type="match status" value="1"/>
</dbReference>
<dbReference type="GO" id="GO:0008270">
    <property type="term" value="F:zinc ion binding"/>
    <property type="evidence" value="ECO:0007669"/>
    <property type="project" value="InterPro"/>
</dbReference>
<dbReference type="OrthoDB" id="9219359at2759"/>
<dbReference type="InterPro" id="IPR045345">
    <property type="entry name" value="Gag_p24_C"/>
</dbReference>
<evidence type="ECO:0000313" key="3">
    <source>
        <dbReference type="EMBL" id="RMC20425.1"/>
    </source>
</evidence>
<dbReference type="InterPro" id="IPR050195">
    <property type="entry name" value="Primate_lentivir_Gag_pol-like"/>
</dbReference>
<dbReference type="PANTHER" id="PTHR40389:SF4">
    <property type="match status" value="1"/>
</dbReference>
<name>A0A3M0L4X1_HIRRU</name>
<dbReference type="GO" id="GO:0003676">
    <property type="term" value="F:nucleic acid binding"/>
    <property type="evidence" value="ECO:0007669"/>
    <property type="project" value="InterPro"/>
</dbReference>
<gene>
    <name evidence="3" type="ORF">DUI87_01275</name>
</gene>
<keyword evidence="4" id="KW-1185">Reference proteome</keyword>
<dbReference type="SUPFAM" id="SSF47353">
    <property type="entry name" value="Retrovirus capsid dimerization domain-like"/>
    <property type="match status" value="1"/>
</dbReference>